<organism evidence="2 3">
    <name type="scientific">Bombus bifarius</name>
    <dbReference type="NCBI Taxonomy" id="103933"/>
    <lineage>
        <taxon>Eukaryota</taxon>
        <taxon>Metazoa</taxon>
        <taxon>Ecdysozoa</taxon>
        <taxon>Arthropoda</taxon>
        <taxon>Hexapoda</taxon>
        <taxon>Insecta</taxon>
        <taxon>Pterygota</taxon>
        <taxon>Neoptera</taxon>
        <taxon>Endopterygota</taxon>
        <taxon>Hymenoptera</taxon>
        <taxon>Apocrita</taxon>
        <taxon>Aculeata</taxon>
        <taxon>Apoidea</taxon>
        <taxon>Anthophila</taxon>
        <taxon>Apidae</taxon>
        <taxon>Bombus</taxon>
        <taxon>Pyrobombus</taxon>
    </lineage>
</organism>
<evidence type="ECO:0000256" key="1">
    <source>
        <dbReference type="SAM" id="Coils"/>
    </source>
</evidence>
<gene>
    <name evidence="3" type="primary">LOC117209833</name>
</gene>
<protein>
    <submittedName>
        <fullName evidence="3">Uncharacterized protein LOC117209833</fullName>
    </submittedName>
</protein>
<dbReference type="RefSeq" id="XP_033308146.1">
    <property type="nucleotide sequence ID" value="XM_033452255.1"/>
</dbReference>
<evidence type="ECO:0000313" key="2">
    <source>
        <dbReference type="Proteomes" id="UP000515164"/>
    </source>
</evidence>
<proteinExistence type="predicted"/>
<evidence type="ECO:0000313" key="3">
    <source>
        <dbReference type="RefSeq" id="XP_033308146.1"/>
    </source>
</evidence>
<dbReference type="AlphaFoldDB" id="A0A6P8M3R2"/>
<sequence>MSYNRCAMVLRSTAATPRRYFYERYRRSGDGRKREWFEERSAANQDEYFRKETARQLRELRRALKRKAEQEDDATTVRKKKTRRHDVACSCDEDEDTNLKT</sequence>
<keyword evidence="1" id="KW-0175">Coiled coil</keyword>
<dbReference type="GeneID" id="117209833"/>
<reference evidence="3" key="1">
    <citation type="submission" date="2025-08" db="UniProtKB">
        <authorList>
            <consortium name="RefSeq"/>
        </authorList>
    </citation>
    <scope>IDENTIFICATION</scope>
    <source>
        <tissue evidence="3">Muscle</tissue>
    </source>
</reference>
<dbReference type="SUPFAM" id="SSF64602">
    <property type="entry name" value="F1 ATPase inhibitor, IF1, C-terminal domain"/>
    <property type="match status" value="1"/>
</dbReference>
<name>A0A6P8M3R2_9HYME</name>
<accession>A0A6P8M3R2</accession>
<dbReference type="KEGG" id="bbif:117209833"/>
<feature type="coiled-coil region" evidence="1">
    <location>
        <begin position="50"/>
        <end position="80"/>
    </location>
</feature>
<dbReference type="Proteomes" id="UP000515164">
    <property type="component" value="Unplaced"/>
</dbReference>
<keyword evidence="2" id="KW-1185">Reference proteome</keyword>